<name>A0ABN4YT38_SPOUR</name>
<evidence type="ECO:0000313" key="3">
    <source>
        <dbReference type="EMBL" id="ARF15010.1"/>
    </source>
</evidence>
<organism evidence="3 4">
    <name type="scientific">Sporosarcina ureae</name>
    <dbReference type="NCBI Taxonomy" id="1571"/>
    <lineage>
        <taxon>Bacteria</taxon>
        <taxon>Bacillati</taxon>
        <taxon>Bacillota</taxon>
        <taxon>Bacilli</taxon>
        <taxon>Bacillales</taxon>
        <taxon>Caryophanaceae</taxon>
        <taxon>Sporosarcina</taxon>
    </lineage>
</organism>
<gene>
    <name evidence="3" type="ORF">SporoS204_13140</name>
</gene>
<keyword evidence="4" id="KW-1185">Reference proteome</keyword>
<dbReference type="RefSeq" id="WP_051210427.1">
    <property type="nucleotide sequence ID" value="NZ_CP015108.1"/>
</dbReference>
<sequence>MDELISKTFIGVYYKDADLLSKIEELKETGYIDDNIYVIAKNENDVSMLRSRTGVDVYSAYDTWTDRFIGFLTGENQIKQMMYGIGMDTIQVDRYYEEVQHGGMMLYVDEGLAYSVYSKDGPFSTDGLSPSASKPVVDHNRTTDPFIEDTVSELSYGGYEPLQNPPQPEVLQATNRADTIQTNDLTSKEEDAVVSEQIEDEDPSTFPKK</sequence>
<feature type="domain" description="General stress protein 17M-like" evidence="2">
    <location>
        <begin position="9"/>
        <end position="102"/>
    </location>
</feature>
<evidence type="ECO:0000259" key="2">
    <source>
        <dbReference type="Pfam" id="PF11181"/>
    </source>
</evidence>
<feature type="region of interest" description="Disordered" evidence="1">
    <location>
        <begin position="157"/>
        <end position="209"/>
    </location>
</feature>
<accession>A0ABN4YT38</accession>
<protein>
    <recommendedName>
        <fullName evidence="2">General stress protein 17M-like domain-containing protein</fullName>
    </recommendedName>
</protein>
<reference evidence="3 4" key="1">
    <citation type="submission" date="2016-04" db="EMBL/GenBank/DDBJ databases">
        <title>Comparative Genomics and Epigenetics of Sporosarcina ureae.</title>
        <authorList>
            <person name="Oliver A.S."/>
            <person name="Cooper K.K."/>
        </authorList>
    </citation>
    <scope>NUCLEOTIDE SEQUENCE [LARGE SCALE GENOMIC DNA]</scope>
    <source>
        <strain evidence="3 4">S204</strain>
    </source>
</reference>
<evidence type="ECO:0000313" key="4">
    <source>
        <dbReference type="Proteomes" id="UP000192486"/>
    </source>
</evidence>
<proteinExistence type="predicted"/>
<dbReference type="Pfam" id="PF11181">
    <property type="entry name" value="YflT"/>
    <property type="match status" value="1"/>
</dbReference>
<evidence type="ECO:0000256" key="1">
    <source>
        <dbReference type="SAM" id="MobiDB-lite"/>
    </source>
</evidence>
<dbReference type="EMBL" id="CP015108">
    <property type="protein sequence ID" value="ARF15010.1"/>
    <property type="molecule type" value="Genomic_DNA"/>
</dbReference>
<dbReference type="InterPro" id="IPR025889">
    <property type="entry name" value="GSP17M-like_dom"/>
</dbReference>
<dbReference type="Proteomes" id="UP000192486">
    <property type="component" value="Chromosome"/>
</dbReference>
<feature type="compositionally biased region" description="Polar residues" evidence="1">
    <location>
        <begin position="172"/>
        <end position="185"/>
    </location>
</feature>